<keyword evidence="2" id="KW-1185">Reference proteome</keyword>
<dbReference type="InterPro" id="IPR016181">
    <property type="entry name" value="Acyl_CoA_acyltransferase"/>
</dbReference>
<gene>
    <name evidence="1" type="ORF">BU23DRAFT_545724</name>
</gene>
<evidence type="ECO:0000313" key="1">
    <source>
        <dbReference type="EMBL" id="KAF1965571.1"/>
    </source>
</evidence>
<dbReference type="SUPFAM" id="SSF55729">
    <property type="entry name" value="Acyl-CoA N-acyltransferases (Nat)"/>
    <property type="match status" value="1"/>
</dbReference>
<proteinExistence type="predicted"/>
<evidence type="ECO:0000313" key="2">
    <source>
        <dbReference type="Proteomes" id="UP000800036"/>
    </source>
</evidence>
<accession>A0A6A5UKV7</accession>
<protein>
    <recommendedName>
        <fullName evidence="3">N-acetyltransferase domain-containing protein</fullName>
    </recommendedName>
</protein>
<dbReference type="AlphaFoldDB" id="A0A6A5UKV7"/>
<sequence>MMALPVFSAPKLFTPTNLKSRPALVDDIIDLINDAFVRSKLPEPDKWEDPTRKRFPTRESYLEALGPDGIIFAIFDEDKIVPVAGAVLWEGGWRKKGAGVEEGWEVKAVAVHSDAKYLHQGLAVQLYAALEDISLNKKRTRSTQGCVTLWILAAECINGPYWRKRGAGGYREVRKETCGVGTWGLSKELGYVHAA</sequence>
<dbReference type="Proteomes" id="UP000800036">
    <property type="component" value="Unassembled WGS sequence"/>
</dbReference>
<name>A0A6A5UKV7_9PLEO</name>
<dbReference type="OrthoDB" id="3745836at2759"/>
<evidence type="ECO:0008006" key="3">
    <source>
        <dbReference type="Google" id="ProtNLM"/>
    </source>
</evidence>
<reference evidence="1" key="1">
    <citation type="journal article" date="2020" name="Stud. Mycol.">
        <title>101 Dothideomycetes genomes: a test case for predicting lifestyles and emergence of pathogens.</title>
        <authorList>
            <person name="Haridas S."/>
            <person name="Albert R."/>
            <person name="Binder M."/>
            <person name="Bloem J."/>
            <person name="Labutti K."/>
            <person name="Salamov A."/>
            <person name="Andreopoulos B."/>
            <person name="Baker S."/>
            <person name="Barry K."/>
            <person name="Bills G."/>
            <person name="Bluhm B."/>
            <person name="Cannon C."/>
            <person name="Castanera R."/>
            <person name="Culley D."/>
            <person name="Daum C."/>
            <person name="Ezra D."/>
            <person name="Gonzalez J."/>
            <person name="Henrissat B."/>
            <person name="Kuo A."/>
            <person name="Liang C."/>
            <person name="Lipzen A."/>
            <person name="Lutzoni F."/>
            <person name="Magnuson J."/>
            <person name="Mondo S."/>
            <person name="Nolan M."/>
            <person name="Ohm R."/>
            <person name="Pangilinan J."/>
            <person name="Park H.-J."/>
            <person name="Ramirez L."/>
            <person name="Alfaro M."/>
            <person name="Sun H."/>
            <person name="Tritt A."/>
            <person name="Yoshinaga Y."/>
            <person name="Zwiers L.-H."/>
            <person name="Turgeon B."/>
            <person name="Goodwin S."/>
            <person name="Spatafora J."/>
            <person name="Crous P."/>
            <person name="Grigoriev I."/>
        </authorList>
    </citation>
    <scope>NUCLEOTIDE SEQUENCE</scope>
    <source>
        <strain evidence="1">CBS 107.79</strain>
    </source>
</reference>
<dbReference type="EMBL" id="ML976759">
    <property type="protein sequence ID" value="KAF1965571.1"/>
    <property type="molecule type" value="Genomic_DNA"/>
</dbReference>
<organism evidence="1 2">
    <name type="scientific">Bimuria novae-zelandiae CBS 107.79</name>
    <dbReference type="NCBI Taxonomy" id="1447943"/>
    <lineage>
        <taxon>Eukaryota</taxon>
        <taxon>Fungi</taxon>
        <taxon>Dikarya</taxon>
        <taxon>Ascomycota</taxon>
        <taxon>Pezizomycotina</taxon>
        <taxon>Dothideomycetes</taxon>
        <taxon>Pleosporomycetidae</taxon>
        <taxon>Pleosporales</taxon>
        <taxon>Massarineae</taxon>
        <taxon>Didymosphaeriaceae</taxon>
        <taxon>Bimuria</taxon>
    </lineage>
</organism>